<keyword evidence="13" id="KW-1185">Reference proteome</keyword>
<feature type="binding site" evidence="10">
    <location>
        <position position="111"/>
    </location>
    <ligand>
        <name>GTP</name>
        <dbReference type="ChEBI" id="CHEBI:37565"/>
    </ligand>
</feature>
<keyword evidence="8 10" id="KW-0501">Molybdenum cofactor biosynthesis</keyword>
<dbReference type="InterPro" id="IPR058240">
    <property type="entry name" value="rSAM_sf"/>
</dbReference>
<dbReference type="Gene3D" id="3.20.20.70">
    <property type="entry name" value="Aldolase class I"/>
    <property type="match status" value="1"/>
</dbReference>
<evidence type="ECO:0000256" key="8">
    <source>
        <dbReference type="ARBA" id="ARBA00023150"/>
    </source>
</evidence>
<keyword evidence="3 10" id="KW-0479">Metal-binding</keyword>
<dbReference type="InterPro" id="IPR040064">
    <property type="entry name" value="MoaA-like"/>
</dbReference>
<dbReference type="EC" id="4.1.99.22" evidence="10"/>
<feature type="binding site" evidence="10">
    <location>
        <position position="31"/>
    </location>
    <ligand>
        <name>GTP</name>
        <dbReference type="ChEBI" id="CHEBI:37565"/>
    </ligand>
</feature>
<dbReference type="InterPro" id="IPR006638">
    <property type="entry name" value="Elp3/MiaA/NifB-like_rSAM"/>
</dbReference>
<feature type="binding site" evidence="10">
    <location>
        <position position="172"/>
    </location>
    <ligand>
        <name>GTP</name>
        <dbReference type="ChEBI" id="CHEBI:37565"/>
    </ligand>
</feature>
<feature type="binding site" evidence="10">
    <location>
        <position position="286"/>
    </location>
    <ligand>
        <name>[4Fe-4S] cluster</name>
        <dbReference type="ChEBI" id="CHEBI:49883"/>
        <label>2</label>
        <note>4Fe-4S-substrate</note>
    </ligand>
</feature>
<keyword evidence="2 10" id="KW-0949">S-adenosyl-L-methionine</keyword>
<dbReference type="EMBL" id="AXZL01000049">
    <property type="protein sequence ID" value="ESE42546.1"/>
    <property type="molecule type" value="Genomic_DNA"/>
</dbReference>
<dbReference type="InterPro" id="IPR013483">
    <property type="entry name" value="MoaA"/>
</dbReference>
<feature type="binding site" evidence="10">
    <location>
        <position position="44"/>
    </location>
    <ligand>
        <name>S-adenosyl-L-methionine</name>
        <dbReference type="ChEBI" id="CHEBI:59789"/>
    </ligand>
</feature>
<organism evidence="12 13">
    <name type="scientific">Shewanella decolorationis S12</name>
    <dbReference type="NCBI Taxonomy" id="1353536"/>
    <lineage>
        <taxon>Bacteria</taxon>
        <taxon>Pseudomonadati</taxon>
        <taxon>Pseudomonadota</taxon>
        <taxon>Gammaproteobacteria</taxon>
        <taxon>Alteromonadales</taxon>
        <taxon>Shewanellaceae</taxon>
        <taxon>Shewanella</taxon>
    </lineage>
</organism>
<accession>A0ABP2Z6N0</accession>
<dbReference type="HAMAP" id="MF_01225_B">
    <property type="entry name" value="MoaA_B"/>
    <property type="match status" value="1"/>
</dbReference>
<name>A0ABP2Z6N0_9GAMM</name>
<comment type="subunit">
    <text evidence="10">Monomer and homodimer.</text>
</comment>
<protein>
    <recommendedName>
        <fullName evidence="10">GTP 3',8-cyclase</fullName>
        <ecNumber evidence="10">4.1.99.22</ecNumber>
    </recommendedName>
    <alternativeName>
        <fullName evidence="10">Molybdenum cofactor biosynthesis protein A</fullName>
    </alternativeName>
</protein>
<dbReference type="PROSITE" id="PS51918">
    <property type="entry name" value="RADICAL_SAM"/>
    <property type="match status" value="1"/>
</dbReference>
<feature type="binding site" evidence="10">
    <location>
        <position position="45"/>
    </location>
    <ligand>
        <name>[4Fe-4S] cluster</name>
        <dbReference type="ChEBI" id="CHEBI:49883"/>
        <label>1</label>
        <note>4Fe-4S-S-AdoMet</note>
    </ligand>
</feature>
<keyword evidence="5 10" id="KW-0408">Iron</keyword>
<dbReference type="SUPFAM" id="SSF102114">
    <property type="entry name" value="Radical SAM enzymes"/>
    <property type="match status" value="1"/>
</dbReference>
<comment type="caution">
    <text evidence="12">The sequence shown here is derived from an EMBL/GenBank/DDBJ whole genome shotgun (WGS) entry which is preliminary data.</text>
</comment>
<evidence type="ECO:0000256" key="5">
    <source>
        <dbReference type="ARBA" id="ARBA00023004"/>
    </source>
</evidence>
<comment type="cofactor">
    <cofactor evidence="10">
        <name>[4Fe-4S] cluster</name>
        <dbReference type="ChEBI" id="CHEBI:49883"/>
    </cofactor>
    <text evidence="10">Binds 2 [4Fe-4S] clusters. Binds 1 [4Fe-4S] cluster coordinated with 3 cysteines and an exchangeable S-adenosyl-L-methionine and 1 [4Fe-4S] cluster coordinated with 3 cysteines and the GTP-derived substrate.</text>
</comment>
<dbReference type="Proteomes" id="UP000017548">
    <property type="component" value="Unassembled WGS sequence"/>
</dbReference>
<evidence type="ECO:0000256" key="9">
    <source>
        <dbReference type="ARBA" id="ARBA00023239"/>
    </source>
</evidence>
<keyword evidence="9 10" id="KW-0456">Lyase</keyword>
<feature type="binding site" evidence="10">
    <location>
        <position position="38"/>
    </location>
    <ligand>
        <name>[4Fe-4S] cluster</name>
        <dbReference type="ChEBI" id="CHEBI:49883"/>
        <label>1</label>
        <note>4Fe-4S-S-AdoMet</note>
    </ligand>
</feature>
<feature type="binding site" evidence="10">
    <location>
        <position position="42"/>
    </location>
    <ligand>
        <name>[4Fe-4S] cluster</name>
        <dbReference type="ChEBI" id="CHEBI:49883"/>
        <label>1</label>
        <note>4Fe-4S-S-AdoMet</note>
    </ligand>
</feature>
<dbReference type="CDD" id="cd01335">
    <property type="entry name" value="Radical_SAM"/>
    <property type="match status" value="1"/>
</dbReference>
<evidence type="ECO:0000256" key="6">
    <source>
        <dbReference type="ARBA" id="ARBA00023014"/>
    </source>
</evidence>
<comment type="catalytic activity">
    <reaction evidence="10">
        <text>GTP + AH2 + S-adenosyl-L-methionine = (8S)-3',8-cyclo-7,8-dihydroguanosine 5'-triphosphate + 5'-deoxyadenosine + L-methionine + A + H(+)</text>
        <dbReference type="Rhea" id="RHEA:49576"/>
        <dbReference type="ChEBI" id="CHEBI:13193"/>
        <dbReference type="ChEBI" id="CHEBI:15378"/>
        <dbReference type="ChEBI" id="CHEBI:17319"/>
        <dbReference type="ChEBI" id="CHEBI:17499"/>
        <dbReference type="ChEBI" id="CHEBI:37565"/>
        <dbReference type="ChEBI" id="CHEBI:57844"/>
        <dbReference type="ChEBI" id="CHEBI:59789"/>
        <dbReference type="ChEBI" id="CHEBI:131766"/>
        <dbReference type="EC" id="4.1.99.22"/>
    </reaction>
</comment>
<reference evidence="12 13" key="1">
    <citation type="journal article" date="2013" name="Genome Announc.">
        <title>Draft Genome Sequence of Shewanella decolorationis S12, a Dye-Degrading Bacterium Isolated from a Wastewater Treatment Plant.</title>
        <authorList>
            <person name="Xu M."/>
            <person name="Fang Y."/>
            <person name="Liu J."/>
            <person name="Chen X."/>
            <person name="Sun G."/>
            <person name="Guo J."/>
            <person name="Hua Z."/>
            <person name="Tu Q."/>
            <person name="Wu L."/>
            <person name="Zhou J."/>
            <person name="Liu X."/>
        </authorList>
    </citation>
    <scope>NUCLEOTIDE SEQUENCE [LARGE SCALE GENOMIC DNA]</scope>
    <source>
        <strain evidence="12 13">S12</strain>
    </source>
</reference>
<keyword evidence="7 10" id="KW-0342">GTP-binding</keyword>
<dbReference type="PANTHER" id="PTHR22960">
    <property type="entry name" value="MOLYBDOPTERIN COFACTOR SYNTHESIS PROTEIN A"/>
    <property type="match status" value="1"/>
</dbReference>
<keyword evidence="1 10" id="KW-0004">4Fe-4S</keyword>
<evidence type="ECO:0000256" key="4">
    <source>
        <dbReference type="ARBA" id="ARBA00022741"/>
    </source>
</evidence>
<dbReference type="CDD" id="cd21117">
    <property type="entry name" value="Twitch_MoaA"/>
    <property type="match status" value="1"/>
</dbReference>
<dbReference type="InterPro" id="IPR013785">
    <property type="entry name" value="Aldolase_TIM"/>
</dbReference>
<evidence type="ECO:0000256" key="3">
    <source>
        <dbReference type="ARBA" id="ARBA00022723"/>
    </source>
</evidence>
<proteinExistence type="inferred from homology"/>
<dbReference type="Pfam" id="PF04055">
    <property type="entry name" value="Radical_SAM"/>
    <property type="match status" value="1"/>
</dbReference>
<evidence type="ECO:0000256" key="2">
    <source>
        <dbReference type="ARBA" id="ARBA00022691"/>
    </source>
</evidence>
<evidence type="ECO:0000256" key="10">
    <source>
        <dbReference type="HAMAP-Rule" id="MF_01225"/>
    </source>
</evidence>
<dbReference type="SMART" id="SM00729">
    <property type="entry name" value="Elp3"/>
    <property type="match status" value="1"/>
</dbReference>
<comment type="similarity">
    <text evidence="10">Belongs to the radical SAM superfamily. MoaA family.</text>
</comment>
<keyword evidence="4 10" id="KW-0547">Nucleotide-binding</keyword>
<sequence length="341" mass="38428">MSKEMLSPPTLGKVIMSQLQDNFGRKFHYLRMSVTDVCNFKCSYCLPDGYHPNGKQQFLSLSEIENLVSAFSQVGTQKIRITGGEPTLRKDFTDIIRVVADNPRIHTVATTTNGYRLEKHAKEWFDAGLRRINVSVDSLDPKMFYQITGENKFDEVMRGIDAALSAGFERVKVNAVLLKGMNDKDLPRFLNWIKHTPIDLRFIELMETGLGREYFQAHHLAGADIKAQLQAEGWQLDTPRADDGPAQNFSHSDFKGRIGLIMPYATNFCASCNRLRVSAKGKLHLCLFTESGIDLRDLLQHPSQQAELIERLHGQLAQKKETHYLHQGITGVTQHLASIGG</sequence>
<dbReference type="NCBIfam" id="TIGR02666">
    <property type="entry name" value="moaA"/>
    <property type="match status" value="1"/>
</dbReference>
<feature type="binding site" evidence="10">
    <location>
        <position position="269"/>
    </location>
    <ligand>
        <name>[4Fe-4S] cluster</name>
        <dbReference type="ChEBI" id="CHEBI:49883"/>
        <label>2</label>
        <note>4Fe-4S-substrate</note>
    </ligand>
</feature>
<feature type="binding site" evidence="10">
    <location>
        <begin position="274"/>
        <end position="276"/>
    </location>
    <ligand>
        <name>GTP</name>
        <dbReference type="ChEBI" id="CHEBI:37565"/>
    </ligand>
</feature>
<keyword evidence="6 10" id="KW-0411">Iron-sulfur</keyword>
<feature type="binding site" evidence="10">
    <location>
        <position position="80"/>
    </location>
    <ligand>
        <name>GTP</name>
        <dbReference type="ChEBI" id="CHEBI:37565"/>
    </ligand>
</feature>
<evidence type="ECO:0000259" key="11">
    <source>
        <dbReference type="PROSITE" id="PS51918"/>
    </source>
</evidence>
<dbReference type="PANTHER" id="PTHR22960:SF28">
    <property type="entry name" value="GTP 3',8-CYCLASE"/>
    <property type="match status" value="1"/>
</dbReference>
<dbReference type="SFLD" id="SFLDG01383">
    <property type="entry name" value="cyclic_pyranopterin_phosphate"/>
    <property type="match status" value="1"/>
</dbReference>
<comment type="function">
    <text evidence="10">Catalyzes the cyclization of GTP to (8S)-3',8-cyclo-7,8-dihydroguanosine 5'-triphosphate.</text>
</comment>
<dbReference type="Pfam" id="PF06463">
    <property type="entry name" value="Mob_synth_C"/>
    <property type="match status" value="1"/>
</dbReference>
<dbReference type="SFLD" id="SFLDG01386">
    <property type="entry name" value="main_SPASM_domain-containing"/>
    <property type="match status" value="1"/>
</dbReference>
<feature type="binding site" evidence="10">
    <location>
        <position position="272"/>
    </location>
    <ligand>
        <name>[4Fe-4S] cluster</name>
        <dbReference type="ChEBI" id="CHEBI:49883"/>
        <label>2</label>
        <note>4Fe-4S-substrate</note>
    </ligand>
</feature>
<dbReference type="InterPro" id="IPR010505">
    <property type="entry name" value="MoaA_twitch"/>
</dbReference>
<feature type="binding site" evidence="10">
    <location>
        <position position="206"/>
    </location>
    <ligand>
        <name>S-adenosyl-L-methionine</name>
        <dbReference type="ChEBI" id="CHEBI:59789"/>
    </ligand>
</feature>
<gene>
    <name evidence="10 12" type="primary">moaA</name>
    <name evidence="12" type="ORF">SHD_0804</name>
</gene>
<feature type="binding site" evidence="10">
    <location>
        <position position="135"/>
    </location>
    <ligand>
        <name>S-adenosyl-L-methionine</name>
        <dbReference type="ChEBI" id="CHEBI:59789"/>
    </ligand>
</feature>
<feature type="domain" description="Radical SAM core" evidence="11">
    <location>
        <begin position="22"/>
        <end position="246"/>
    </location>
</feature>
<dbReference type="SFLD" id="SFLDS00029">
    <property type="entry name" value="Radical_SAM"/>
    <property type="match status" value="1"/>
</dbReference>
<evidence type="ECO:0000256" key="1">
    <source>
        <dbReference type="ARBA" id="ARBA00022485"/>
    </source>
</evidence>
<evidence type="ECO:0000256" key="7">
    <source>
        <dbReference type="ARBA" id="ARBA00023134"/>
    </source>
</evidence>
<dbReference type="InterPro" id="IPR007197">
    <property type="entry name" value="rSAM"/>
</dbReference>
<evidence type="ECO:0000313" key="12">
    <source>
        <dbReference type="EMBL" id="ESE42546.1"/>
    </source>
</evidence>
<dbReference type="InterPro" id="IPR050105">
    <property type="entry name" value="MoCo_biosynth_MoaA/MoaC"/>
</dbReference>
<dbReference type="SFLD" id="SFLDG01067">
    <property type="entry name" value="SPASM/twitch_domain_containing"/>
    <property type="match status" value="1"/>
</dbReference>
<evidence type="ECO:0000313" key="13">
    <source>
        <dbReference type="Proteomes" id="UP000017548"/>
    </source>
</evidence>
<feature type="binding site" evidence="10">
    <location>
        <position position="84"/>
    </location>
    <ligand>
        <name>S-adenosyl-L-methionine</name>
        <dbReference type="ChEBI" id="CHEBI:59789"/>
    </ligand>
</feature>
<comment type="pathway">
    <text evidence="10">Cofactor biosynthesis; molybdopterin biosynthesis.</text>
</comment>